<name>A0A2V1CZE7_9PLEO</name>
<proteinExistence type="predicted"/>
<evidence type="ECO:0000313" key="1">
    <source>
        <dbReference type="EMBL" id="PVH91096.1"/>
    </source>
</evidence>
<dbReference type="AlphaFoldDB" id="A0A2V1CZE7"/>
<keyword evidence="2" id="KW-1185">Reference proteome</keyword>
<protein>
    <submittedName>
        <fullName evidence="1">Uncharacterized protein</fullName>
    </submittedName>
</protein>
<accession>A0A2V1CZE7</accession>
<sequence>MTRIGRDVLIEIRRKQRTHLGMVVFGGAGSTDWSLLRCRSTRFHYDKGSVEIQWRSPQASPRVNALDMQTFSGETRAIGCGLLATTYGHSRCSGR</sequence>
<gene>
    <name evidence="1" type="ORF">DM02DRAFT_620690</name>
</gene>
<evidence type="ECO:0000313" key="2">
    <source>
        <dbReference type="Proteomes" id="UP000244855"/>
    </source>
</evidence>
<reference evidence="1 2" key="1">
    <citation type="journal article" date="2018" name="Sci. Rep.">
        <title>Comparative genomics provides insights into the lifestyle and reveals functional heterogeneity of dark septate endophytic fungi.</title>
        <authorList>
            <person name="Knapp D.G."/>
            <person name="Nemeth J.B."/>
            <person name="Barry K."/>
            <person name="Hainaut M."/>
            <person name="Henrissat B."/>
            <person name="Johnson J."/>
            <person name="Kuo A."/>
            <person name="Lim J.H.P."/>
            <person name="Lipzen A."/>
            <person name="Nolan M."/>
            <person name="Ohm R.A."/>
            <person name="Tamas L."/>
            <person name="Grigoriev I.V."/>
            <person name="Spatafora J.W."/>
            <person name="Nagy L.G."/>
            <person name="Kovacs G.M."/>
        </authorList>
    </citation>
    <scope>NUCLEOTIDE SEQUENCE [LARGE SCALE GENOMIC DNA]</scope>
    <source>
        <strain evidence="1 2">DSE2036</strain>
    </source>
</reference>
<dbReference type="Proteomes" id="UP000244855">
    <property type="component" value="Unassembled WGS sequence"/>
</dbReference>
<organism evidence="1 2">
    <name type="scientific">Periconia macrospinosa</name>
    <dbReference type="NCBI Taxonomy" id="97972"/>
    <lineage>
        <taxon>Eukaryota</taxon>
        <taxon>Fungi</taxon>
        <taxon>Dikarya</taxon>
        <taxon>Ascomycota</taxon>
        <taxon>Pezizomycotina</taxon>
        <taxon>Dothideomycetes</taxon>
        <taxon>Pleosporomycetidae</taxon>
        <taxon>Pleosporales</taxon>
        <taxon>Massarineae</taxon>
        <taxon>Periconiaceae</taxon>
        <taxon>Periconia</taxon>
    </lineage>
</organism>
<dbReference type="EMBL" id="KZ805964">
    <property type="protein sequence ID" value="PVH91096.1"/>
    <property type="molecule type" value="Genomic_DNA"/>
</dbReference>